<evidence type="ECO:0008006" key="6">
    <source>
        <dbReference type="Google" id="ProtNLM"/>
    </source>
</evidence>
<dbReference type="Gramene" id="QL03p017790:mrna">
    <property type="protein sequence ID" value="QL03p017790:mrna"/>
    <property type="gene ID" value="QL03p017790"/>
</dbReference>
<keyword evidence="2" id="KW-0677">Repeat</keyword>
<dbReference type="EnsemblPlants" id="QL03p017790:mrna">
    <property type="protein sequence ID" value="QL03p017790:mrna"/>
    <property type="gene ID" value="QL03p017790"/>
</dbReference>
<dbReference type="Pfam" id="PF13041">
    <property type="entry name" value="PPR_2"/>
    <property type="match status" value="1"/>
</dbReference>
<feature type="repeat" description="PPR" evidence="3">
    <location>
        <begin position="167"/>
        <end position="201"/>
    </location>
</feature>
<evidence type="ECO:0000313" key="4">
    <source>
        <dbReference type="EnsemblPlants" id="QL03p017790:mrna"/>
    </source>
</evidence>
<accession>A0A7N2R0Z2</accession>
<evidence type="ECO:0000256" key="1">
    <source>
        <dbReference type="ARBA" id="ARBA00007626"/>
    </source>
</evidence>
<dbReference type="PROSITE" id="PS51375">
    <property type="entry name" value="PPR"/>
    <property type="match status" value="2"/>
</dbReference>
<protein>
    <recommendedName>
        <fullName evidence="6">Pentatricopeptide repeat-containing protein</fullName>
    </recommendedName>
</protein>
<dbReference type="InParanoid" id="A0A7N2R0Z2"/>
<keyword evidence="5" id="KW-1185">Reference proteome</keyword>
<comment type="similarity">
    <text evidence="1">Belongs to the PPR family. P subfamily.</text>
</comment>
<dbReference type="Gene3D" id="1.25.40.10">
    <property type="entry name" value="Tetratricopeptide repeat domain"/>
    <property type="match status" value="1"/>
</dbReference>
<proteinExistence type="inferred from homology"/>
<evidence type="ECO:0000256" key="2">
    <source>
        <dbReference type="ARBA" id="ARBA00022737"/>
    </source>
</evidence>
<dbReference type="InterPro" id="IPR011990">
    <property type="entry name" value="TPR-like_helical_dom_sf"/>
</dbReference>
<organism evidence="4 5">
    <name type="scientific">Quercus lobata</name>
    <name type="common">Valley oak</name>
    <dbReference type="NCBI Taxonomy" id="97700"/>
    <lineage>
        <taxon>Eukaryota</taxon>
        <taxon>Viridiplantae</taxon>
        <taxon>Streptophyta</taxon>
        <taxon>Embryophyta</taxon>
        <taxon>Tracheophyta</taxon>
        <taxon>Spermatophyta</taxon>
        <taxon>Magnoliopsida</taxon>
        <taxon>eudicotyledons</taxon>
        <taxon>Gunneridae</taxon>
        <taxon>Pentapetalae</taxon>
        <taxon>rosids</taxon>
        <taxon>fabids</taxon>
        <taxon>Fagales</taxon>
        <taxon>Fagaceae</taxon>
        <taxon>Quercus</taxon>
    </lineage>
</organism>
<dbReference type="AlphaFoldDB" id="A0A7N2R0Z2"/>
<evidence type="ECO:0000256" key="3">
    <source>
        <dbReference type="PROSITE-ProRule" id="PRU00708"/>
    </source>
</evidence>
<feature type="repeat" description="PPR" evidence="3">
    <location>
        <begin position="132"/>
        <end position="166"/>
    </location>
</feature>
<dbReference type="InterPro" id="IPR002885">
    <property type="entry name" value="PPR_rpt"/>
</dbReference>
<dbReference type="NCBIfam" id="TIGR00756">
    <property type="entry name" value="PPR"/>
    <property type="match status" value="2"/>
</dbReference>
<dbReference type="PANTHER" id="PTHR47941">
    <property type="entry name" value="PENTATRICOPEPTIDE REPEAT-CONTAINING PROTEIN 3, MITOCHONDRIAL"/>
    <property type="match status" value="1"/>
</dbReference>
<dbReference type="Proteomes" id="UP000594261">
    <property type="component" value="Chromosome 3"/>
</dbReference>
<name>A0A7N2R0Z2_QUELO</name>
<reference evidence="4" key="2">
    <citation type="submission" date="2021-01" db="UniProtKB">
        <authorList>
            <consortium name="EnsemblPlants"/>
        </authorList>
    </citation>
    <scope>IDENTIFICATION</scope>
</reference>
<sequence>MNSMKLGEENDQLVVIGIVDLAKLIKALRNKVFKWKGYGLEIRMLENYKIVGHILGVVIRDSGCHCIGATCARIEVGNDWIEEQALGLCSAVQFAVELGLQDLVVEYEIKGFVDELCAKGPINLRMATSHPNVPTYNIMIKGLCQEELIDEACELLEKMDGNGCLPNDRTYNKIIQGLLQHSETSKATKYLQIMVDKGFSANVTTASIIEADNDWIEEQALELWSAVHFAVELGLQDLVLEYEVKGLVDDYGHISFTHGSTCTNQPA</sequence>
<reference evidence="4 5" key="1">
    <citation type="journal article" date="2016" name="G3 (Bethesda)">
        <title>First Draft Assembly and Annotation of the Genome of a California Endemic Oak Quercus lobata Nee (Fagaceae).</title>
        <authorList>
            <person name="Sork V.L."/>
            <person name="Fitz-Gibbon S.T."/>
            <person name="Puiu D."/>
            <person name="Crepeau M."/>
            <person name="Gugger P.F."/>
            <person name="Sherman R."/>
            <person name="Stevens K."/>
            <person name="Langley C.H."/>
            <person name="Pellegrini M."/>
            <person name="Salzberg S.L."/>
        </authorList>
    </citation>
    <scope>NUCLEOTIDE SEQUENCE [LARGE SCALE GENOMIC DNA]</scope>
    <source>
        <strain evidence="4 5">cv. SW786</strain>
    </source>
</reference>
<evidence type="ECO:0000313" key="5">
    <source>
        <dbReference type="Proteomes" id="UP000594261"/>
    </source>
</evidence>
<dbReference type="EMBL" id="LRBV02000003">
    <property type="status" value="NOT_ANNOTATED_CDS"/>
    <property type="molecule type" value="Genomic_DNA"/>
</dbReference>